<proteinExistence type="predicted"/>
<keyword evidence="3" id="KW-1185">Reference proteome</keyword>
<dbReference type="Proteomes" id="UP000076532">
    <property type="component" value="Unassembled WGS sequence"/>
</dbReference>
<dbReference type="AlphaFoldDB" id="A0A166C4R9"/>
<gene>
    <name evidence="2" type="ORF">FIBSPDRAFT_897549</name>
</gene>
<feature type="region of interest" description="Disordered" evidence="1">
    <location>
        <begin position="1"/>
        <end position="21"/>
    </location>
</feature>
<dbReference type="EMBL" id="KV417635">
    <property type="protein sequence ID" value="KZP13293.1"/>
    <property type="molecule type" value="Genomic_DNA"/>
</dbReference>
<reference evidence="2 3" key="1">
    <citation type="journal article" date="2016" name="Mol. Biol. Evol.">
        <title>Comparative Genomics of Early-Diverging Mushroom-Forming Fungi Provides Insights into the Origins of Lignocellulose Decay Capabilities.</title>
        <authorList>
            <person name="Nagy L.G."/>
            <person name="Riley R."/>
            <person name="Tritt A."/>
            <person name="Adam C."/>
            <person name="Daum C."/>
            <person name="Floudas D."/>
            <person name="Sun H."/>
            <person name="Yadav J.S."/>
            <person name="Pangilinan J."/>
            <person name="Larsson K.H."/>
            <person name="Matsuura K."/>
            <person name="Barry K."/>
            <person name="Labutti K."/>
            <person name="Kuo R."/>
            <person name="Ohm R.A."/>
            <person name="Bhattacharya S.S."/>
            <person name="Shirouzu T."/>
            <person name="Yoshinaga Y."/>
            <person name="Martin F.M."/>
            <person name="Grigoriev I.V."/>
            <person name="Hibbett D.S."/>
        </authorList>
    </citation>
    <scope>NUCLEOTIDE SEQUENCE [LARGE SCALE GENOMIC DNA]</scope>
    <source>
        <strain evidence="2 3">CBS 109695</strain>
    </source>
</reference>
<feature type="compositionally biased region" description="Polar residues" evidence="1">
    <location>
        <begin position="8"/>
        <end position="21"/>
    </location>
</feature>
<evidence type="ECO:0000256" key="1">
    <source>
        <dbReference type="SAM" id="MobiDB-lite"/>
    </source>
</evidence>
<organism evidence="2 3">
    <name type="scientific">Athelia psychrophila</name>
    <dbReference type="NCBI Taxonomy" id="1759441"/>
    <lineage>
        <taxon>Eukaryota</taxon>
        <taxon>Fungi</taxon>
        <taxon>Dikarya</taxon>
        <taxon>Basidiomycota</taxon>
        <taxon>Agaricomycotina</taxon>
        <taxon>Agaricomycetes</taxon>
        <taxon>Agaricomycetidae</taxon>
        <taxon>Atheliales</taxon>
        <taxon>Atheliaceae</taxon>
        <taxon>Athelia</taxon>
    </lineage>
</organism>
<name>A0A166C4R9_9AGAM</name>
<accession>A0A166C4R9</accession>
<evidence type="ECO:0000313" key="3">
    <source>
        <dbReference type="Proteomes" id="UP000076532"/>
    </source>
</evidence>
<sequence length="143" mass="16616">MSVATPGFGTQHNFPPAPNNSIKFSPFEIQTDISASHHINCFLREHEERVRKQNEVYAKIGNQRGGSTAEHKATIREEGGRFVRMYWQKLRRRNESVEGAWAAVVRGDKRVDRKPNAKYRGWHRWYDPTAAVERQPNIRTKSK</sequence>
<evidence type="ECO:0000313" key="2">
    <source>
        <dbReference type="EMBL" id="KZP13293.1"/>
    </source>
</evidence>
<protein>
    <submittedName>
        <fullName evidence="2">Uncharacterized protein</fullName>
    </submittedName>
</protein>